<dbReference type="Pfam" id="PF03334">
    <property type="entry name" value="PhaG_MnhG_YufB"/>
    <property type="match status" value="1"/>
</dbReference>
<name>A0ABW6SN05_9ACTN</name>
<dbReference type="InterPro" id="IPR005133">
    <property type="entry name" value="PhaG_MnhG_YufB"/>
</dbReference>
<feature type="transmembrane region" description="Helical" evidence="1">
    <location>
        <begin position="65"/>
        <end position="85"/>
    </location>
</feature>
<protein>
    <submittedName>
        <fullName evidence="2">Monovalent cation/H(+) antiporter subunit G</fullName>
    </submittedName>
</protein>
<keyword evidence="1" id="KW-0812">Transmembrane</keyword>
<dbReference type="Proteomes" id="UP001602013">
    <property type="component" value="Unassembled WGS sequence"/>
</dbReference>
<gene>
    <name evidence="2" type="ORF">ACFYXI_12075</name>
</gene>
<evidence type="ECO:0000313" key="3">
    <source>
        <dbReference type="Proteomes" id="UP001602013"/>
    </source>
</evidence>
<organism evidence="2 3">
    <name type="scientific">Microtetraspora malaysiensis</name>
    <dbReference type="NCBI Taxonomy" id="161358"/>
    <lineage>
        <taxon>Bacteria</taxon>
        <taxon>Bacillati</taxon>
        <taxon>Actinomycetota</taxon>
        <taxon>Actinomycetes</taxon>
        <taxon>Streptosporangiales</taxon>
        <taxon>Streptosporangiaceae</taxon>
        <taxon>Microtetraspora</taxon>
    </lineage>
</organism>
<dbReference type="EMBL" id="JBIASD010000006">
    <property type="protein sequence ID" value="MFF3666324.1"/>
    <property type="molecule type" value="Genomic_DNA"/>
</dbReference>
<evidence type="ECO:0000313" key="2">
    <source>
        <dbReference type="EMBL" id="MFF3666324.1"/>
    </source>
</evidence>
<comment type="caution">
    <text evidence="2">The sequence shown here is derived from an EMBL/GenBank/DDBJ whole genome shotgun (WGS) entry which is preliminary data.</text>
</comment>
<proteinExistence type="predicted"/>
<dbReference type="RefSeq" id="WP_387410768.1">
    <property type="nucleotide sequence ID" value="NZ_JBIASD010000006.1"/>
</dbReference>
<reference evidence="2 3" key="1">
    <citation type="submission" date="2024-10" db="EMBL/GenBank/DDBJ databases">
        <title>The Natural Products Discovery Center: Release of the First 8490 Sequenced Strains for Exploring Actinobacteria Biosynthetic Diversity.</title>
        <authorList>
            <person name="Kalkreuter E."/>
            <person name="Kautsar S.A."/>
            <person name="Yang D."/>
            <person name="Bader C.D."/>
            <person name="Teijaro C.N."/>
            <person name="Fluegel L."/>
            <person name="Davis C.M."/>
            <person name="Simpson J.R."/>
            <person name="Lauterbach L."/>
            <person name="Steele A.D."/>
            <person name="Gui C."/>
            <person name="Meng S."/>
            <person name="Li G."/>
            <person name="Viehrig K."/>
            <person name="Ye F."/>
            <person name="Su P."/>
            <person name="Kiefer A.F."/>
            <person name="Nichols A."/>
            <person name="Cepeda A.J."/>
            <person name="Yan W."/>
            <person name="Fan B."/>
            <person name="Jiang Y."/>
            <person name="Adhikari A."/>
            <person name="Zheng C.-J."/>
            <person name="Schuster L."/>
            <person name="Cowan T.M."/>
            <person name="Smanski M.J."/>
            <person name="Chevrette M.G."/>
            <person name="De Carvalho L.P.S."/>
            <person name="Shen B."/>
        </authorList>
    </citation>
    <scope>NUCLEOTIDE SEQUENCE [LARGE SCALE GENOMIC DNA]</scope>
    <source>
        <strain evidence="2 3">NPDC002173</strain>
    </source>
</reference>
<feature type="transmembrane region" description="Helical" evidence="1">
    <location>
        <begin position="33"/>
        <end position="53"/>
    </location>
</feature>
<keyword evidence="1" id="KW-1133">Transmembrane helix</keyword>
<evidence type="ECO:0000256" key="1">
    <source>
        <dbReference type="SAM" id="Phobius"/>
    </source>
</evidence>
<keyword evidence="3" id="KW-1185">Reference proteome</keyword>
<sequence length="99" mass="9832">MSPVAEVLVGLGVLVALASSVGALLSRDVLTRLHFVTLVTSLAAPLVGAGLAVDAGWSATAAMDLLIVLVLAAAGPVLAAATAHARVRRQGLATKKAPE</sequence>
<keyword evidence="1" id="KW-0472">Membrane</keyword>
<accession>A0ABW6SN05</accession>